<dbReference type="CDD" id="cd00200">
    <property type="entry name" value="WD40"/>
    <property type="match status" value="2"/>
</dbReference>
<dbReference type="Pfam" id="PF04003">
    <property type="entry name" value="Utp12"/>
    <property type="match status" value="1"/>
</dbReference>
<dbReference type="STRING" id="1109443.G4TH25"/>
<feature type="repeat" description="WD" evidence="4">
    <location>
        <begin position="511"/>
        <end position="552"/>
    </location>
</feature>
<sequence>MWHESGHRAEVTCMAQSPQKDVFAVGYMDGSIRLWSVETASSIVVLNGHKKSVTAMCFDSTGQRLASGSQDTNVILWDVVAETGLFRDQITGIKFIEKGDPSTSKGTTSAQFLVTSGKDTFLKLWDLSTQHCIQSMVAHRSEVWTLDIDPSGSVILTGSGEGEIKAWKIDHEELDKGLQETSTGEYAKMIHPLTTLPMTSKHRVSQLAYHPTAPFLAIQSHEKAVDVFRIRTEDEIRKKQARRQKRAKEKKVQKAEALQEAVNEDDDHAQKEIQLVDLYTPYLVIFTALSTNSAEVYTIPLPTKTKETPEAARIFSLDLPGHRTDIRVASLSADEQLLATASSGMLKIWNMKSMTCIRTLECGYAVCGCFLPGDRHVIIGTKSGELELFDVASASKLETIKAHTSTVWSLHIRPDFGGLVTGSADKDVKFWDFEDKKDEEQVRACCGGFARLIGEQPSRKVKTLVHTRTLKMSDEVLAVRYSPNSRFLAVALLDATVKIFYQDTLKFFLSLYGHKLPVLSLDISSDSKLIITSSSDKNVKIWGMDFGDCHKSIFAHEESVMQVLFEPRSHRFFSVSKDRWVKHWDGDTVRASRKTEDFRPNSLQFQLIQKMDGHHGEIWAMAIGSSGDILVTGSHDKSIRIWENVKEIVVPAELRENEQQALDDQAYADELNREERPIGSGVEGGMELAGSGYQAEATMVQKTTTETLMAGEKIAEAMELADKYSRDVEEYQRAKERLPASEREKYADALPNSLRIRGEPVSPDEYVLDVIEKVQNAALYDALLALPFSQVTRLLHYMDAWAKKGIQTTLTSNMLAYLLRIHSSQIVATRSLRPLLVSLRGHLRLALSRQRTQMGYNLAALRFIKRQDDDTRTAEFYERGEREEWAEEDIEAARERLQSGESKKRKRVSIKA</sequence>
<dbReference type="HOGENOM" id="CLU_005318_0_1_1"/>
<dbReference type="InterPro" id="IPR007148">
    <property type="entry name" value="SSU_processome_Utp12"/>
</dbReference>
<dbReference type="Proteomes" id="UP000007148">
    <property type="component" value="Unassembled WGS sequence"/>
</dbReference>
<feature type="repeat" description="WD" evidence="4">
    <location>
        <begin position="611"/>
        <end position="643"/>
    </location>
</feature>
<evidence type="ECO:0000256" key="4">
    <source>
        <dbReference type="PROSITE-ProRule" id="PRU00221"/>
    </source>
</evidence>
<feature type="repeat" description="WD" evidence="4">
    <location>
        <begin position="46"/>
        <end position="79"/>
    </location>
</feature>
<feature type="repeat" description="WD" evidence="4">
    <location>
        <begin position="109"/>
        <end position="135"/>
    </location>
</feature>
<dbReference type="OrthoDB" id="407922at2759"/>
<keyword evidence="5" id="KW-0175">Coiled coil</keyword>
<reference evidence="7 8" key="1">
    <citation type="journal article" date="2011" name="PLoS Pathog.">
        <title>Endophytic Life Strategies Decoded by Genome and Transcriptome Analyses of the Mutualistic Root Symbiont Piriformospora indica.</title>
        <authorList>
            <person name="Zuccaro A."/>
            <person name="Lahrmann U."/>
            <person name="Guldener U."/>
            <person name="Langen G."/>
            <person name="Pfiffi S."/>
            <person name="Biedenkopf D."/>
            <person name="Wong P."/>
            <person name="Samans B."/>
            <person name="Grimm C."/>
            <person name="Basiewicz M."/>
            <person name="Murat C."/>
            <person name="Martin F."/>
            <person name="Kogel K.H."/>
        </authorList>
    </citation>
    <scope>NUCLEOTIDE SEQUENCE [LARGE SCALE GENOMIC DNA]</scope>
    <source>
        <strain evidence="7 8">DSM 11827</strain>
    </source>
</reference>
<dbReference type="InterPro" id="IPR019775">
    <property type="entry name" value="WD40_repeat_CS"/>
</dbReference>
<proteinExistence type="inferred from homology"/>
<dbReference type="OMA" id="MNIPLTC"/>
<dbReference type="PROSITE" id="PS50082">
    <property type="entry name" value="WD_REPEATS_2"/>
    <property type="match status" value="9"/>
</dbReference>
<dbReference type="GO" id="GO:0034388">
    <property type="term" value="C:Pwp2p-containing subcomplex of 90S preribosome"/>
    <property type="evidence" value="ECO:0007669"/>
    <property type="project" value="TreeGrafter"/>
</dbReference>
<dbReference type="PROSITE" id="PS00678">
    <property type="entry name" value="WD_REPEATS_1"/>
    <property type="match status" value="2"/>
</dbReference>
<dbReference type="PROSITE" id="PS50294">
    <property type="entry name" value="WD_REPEATS_REGION"/>
    <property type="match status" value="6"/>
</dbReference>
<keyword evidence="2" id="KW-0677">Repeat</keyword>
<feature type="domain" description="Small-subunit processome Utp12" evidence="6">
    <location>
        <begin position="763"/>
        <end position="866"/>
    </location>
</feature>
<dbReference type="GO" id="GO:0032040">
    <property type="term" value="C:small-subunit processome"/>
    <property type="evidence" value="ECO:0007669"/>
    <property type="project" value="TreeGrafter"/>
</dbReference>
<evidence type="ECO:0000256" key="2">
    <source>
        <dbReference type="ARBA" id="ARBA00022737"/>
    </source>
</evidence>
<feature type="repeat" description="WD" evidence="4">
    <location>
        <begin position="553"/>
        <end position="594"/>
    </location>
</feature>
<dbReference type="PRINTS" id="PR00320">
    <property type="entry name" value="GPROTEINBRPT"/>
</dbReference>
<dbReference type="eggNOG" id="KOG0306">
    <property type="taxonomic scope" value="Eukaryota"/>
</dbReference>
<dbReference type="PANTHER" id="PTHR19853">
    <property type="entry name" value="WD REPEAT CONTAINING PROTEIN 3 WDR3"/>
    <property type="match status" value="1"/>
</dbReference>
<dbReference type="InterPro" id="IPR051570">
    <property type="entry name" value="TBC1_cilium_biogenesis"/>
</dbReference>
<protein>
    <submittedName>
        <fullName evidence="7">Related to DIP2-Dom34p-interacting protein</fullName>
    </submittedName>
</protein>
<evidence type="ECO:0000256" key="5">
    <source>
        <dbReference type="SAM" id="Coils"/>
    </source>
</evidence>
<dbReference type="InterPro" id="IPR015943">
    <property type="entry name" value="WD40/YVTN_repeat-like_dom_sf"/>
</dbReference>
<comment type="similarity">
    <text evidence="3">Belongs to the WD repeat WDR3/UTP12 family.</text>
</comment>
<keyword evidence="1 4" id="KW-0853">WD repeat</keyword>
<dbReference type="Pfam" id="PF25172">
    <property type="entry name" value="Beta-prop_WDR3_2nd"/>
    <property type="match status" value="1"/>
</dbReference>
<feature type="repeat" description="WD" evidence="4">
    <location>
        <begin position="400"/>
        <end position="441"/>
    </location>
</feature>
<dbReference type="Gene3D" id="2.130.10.10">
    <property type="entry name" value="YVTN repeat-like/Quinoprotein amine dehydrogenase"/>
    <property type="match status" value="5"/>
</dbReference>
<keyword evidence="8" id="KW-1185">Reference proteome</keyword>
<name>G4TH25_SERID</name>
<dbReference type="InParanoid" id="G4TH25"/>
<feature type="repeat" description="WD" evidence="4">
    <location>
        <begin position="136"/>
        <end position="170"/>
    </location>
</feature>
<evidence type="ECO:0000259" key="6">
    <source>
        <dbReference type="Pfam" id="PF04003"/>
    </source>
</evidence>
<dbReference type="InterPro" id="IPR036322">
    <property type="entry name" value="WD40_repeat_dom_sf"/>
</dbReference>
<evidence type="ECO:0000313" key="8">
    <source>
        <dbReference type="Proteomes" id="UP000007148"/>
    </source>
</evidence>
<gene>
    <name evidence="7" type="ORF">PIIN_04537</name>
</gene>
<feature type="coiled-coil region" evidence="5">
    <location>
        <begin position="231"/>
        <end position="265"/>
    </location>
</feature>
<dbReference type="InterPro" id="IPR001680">
    <property type="entry name" value="WD40_rpt"/>
</dbReference>
<comment type="caution">
    <text evidence="7">The sequence shown here is derived from an EMBL/GenBank/DDBJ whole genome shotgun (WGS) entry which is preliminary data.</text>
</comment>
<evidence type="ECO:0000256" key="1">
    <source>
        <dbReference type="ARBA" id="ARBA00022574"/>
    </source>
</evidence>
<dbReference type="GO" id="GO:0030490">
    <property type="term" value="P:maturation of SSU-rRNA"/>
    <property type="evidence" value="ECO:0007669"/>
    <property type="project" value="TreeGrafter"/>
</dbReference>
<feature type="repeat" description="WD" evidence="4">
    <location>
        <begin position="319"/>
        <end position="359"/>
    </location>
</feature>
<dbReference type="PANTHER" id="PTHR19853:SF0">
    <property type="entry name" value="WD REPEAT-CONTAINING PROTEIN 3"/>
    <property type="match status" value="1"/>
</dbReference>
<dbReference type="SUPFAM" id="SSF50978">
    <property type="entry name" value="WD40 repeat-like"/>
    <property type="match status" value="2"/>
</dbReference>
<dbReference type="SMART" id="SM00320">
    <property type="entry name" value="WD40"/>
    <property type="match status" value="12"/>
</dbReference>
<evidence type="ECO:0000256" key="3">
    <source>
        <dbReference type="ARBA" id="ARBA00038229"/>
    </source>
</evidence>
<evidence type="ECO:0000313" key="7">
    <source>
        <dbReference type="EMBL" id="CCA70600.1"/>
    </source>
</evidence>
<feature type="repeat" description="WD" evidence="4">
    <location>
        <begin position="4"/>
        <end position="45"/>
    </location>
</feature>
<organism evidence="7 8">
    <name type="scientific">Serendipita indica (strain DSM 11827)</name>
    <name type="common">Root endophyte fungus</name>
    <name type="synonym">Piriformospora indica</name>
    <dbReference type="NCBI Taxonomy" id="1109443"/>
    <lineage>
        <taxon>Eukaryota</taxon>
        <taxon>Fungi</taxon>
        <taxon>Dikarya</taxon>
        <taxon>Basidiomycota</taxon>
        <taxon>Agaricomycotina</taxon>
        <taxon>Agaricomycetes</taxon>
        <taxon>Sebacinales</taxon>
        <taxon>Serendipitaceae</taxon>
        <taxon>Serendipita</taxon>
    </lineage>
</organism>
<dbReference type="GO" id="GO:0030515">
    <property type="term" value="F:snoRNA binding"/>
    <property type="evidence" value="ECO:0007669"/>
    <property type="project" value="TreeGrafter"/>
</dbReference>
<dbReference type="FunCoup" id="G4TH25">
    <property type="interactions" value="864"/>
</dbReference>
<dbReference type="FunFam" id="2.130.10.10:FF:000157">
    <property type="entry name" value="WD repeat domain 3"/>
    <property type="match status" value="1"/>
</dbReference>
<dbReference type="AlphaFoldDB" id="G4TH25"/>
<dbReference type="InterPro" id="IPR020472">
    <property type="entry name" value="WD40_PAC1"/>
</dbReference>
<dbReference type="Pfam" id="PF25173">
    <property type="entry name" value="Beta-prop_WDR3_1st"/>
    <property type="match status" value="1"/>
</dbReference>
<accession>G4TH25</accession>
<dbReference type="EMBL" id="CAFZ01000088">
    <property type="protein sequence ID" value="CCA70600.1"/>
    <property type="molecule type" value="Genomic_DNA"/>
</dbReference>